<accession>A0A7S1J198</accession>
<reference evidence="3" key="1">
    <citation type="submission" date="2021-01" db="EMBL/GenBank/DDBJ databases">
        <authorList>
            <person name="Corre E."/>
            <person name="Pelletier E."/>
            <person name="Niang G."/>
            <person name="Scheremetjew M."/>
            <person name="Finn R."/>
            <person name="Kale V."/>
            <person name="Holt S."/>
            <person name="Cochrane G."/>
            <person name="Meng A."/>
            <person name="Brown T."/>
            <person name="Cohen L."/>
        </authorList>
    </citation>
    <scope>NUCLEOTIDE SEQUENCE</scope>
    <source>
        <strain evidence="3">NIES-381</strain>
    </source>
</reference>
<feature type="region of interest" description="Disordered" evidence="2">
    <location>
        <begin position="783"/>
        <end position="808"/>
    </location>
</feature>
<dbReference type="AlphaFoldDB" id="A0A7S1J198"/>
<feature type="coiled-coil region" evidence="1">
    <location>
        <begin position="711"/>
        <end position="755"/>
    </location>
</feature>
<sequence length="851" mass="99819">MPPKFVGAEQGGQVLKKIKFTSFLGPGQYAESSVATTQGAPVGKYKHIRSKWTRELMEYKDEMERKEMEKEEHAAAQRQAQRLAAARLRAKEKSMQVPMIEPPVEATSLISPHRLEGISTSFSSIPIVEEDLIQSVGRRGTMKRGSEGPAIRRASSVPPRILESSGTSSMSNSKSRNPLAKSLASGLVSKFHAELFPEAVEKYNQLLCLASHMETQKRRAKIYEKEEAREKERWKDEEKLLHTIHQKRGKVLAQRDERVKVLHDESEVRMKKVLRKRIDREEELAKQESALIEKMRQVAGRLANTVTHVEGQPSKVFESLRQNEERRMQLEEEEKARRDEIEKRMMEREARCEERREFLKEQQREWQAEKQAWWEQTVVTADRKREEKRLATLADIQGASASRAERSAMQQREAKERNDAKAEKLRAHAIKVQHIQERFAEEEEAKIQDGLRALAEKRQRMDAKMQEMADEWQAKLNDLHRQELEQQRVLARNQAAYDKQRAELFQNDAERLQRSEEHLRLVQAHKAEHIRAWNESKTSRKQQVIDAHQQWAAEFIAAKEAREKRHQEHLKEVATEAERDAARATKPTWGDKYAKMMARIKEHQAAELMETMNAIKRHEEQMQKVQQARQKEAEEGLARMRANYEVQLQRALSIVDQREEARLKVEHEVLVERAQAGEEALVRRQESLARLADAARAKRIEKEPLEERATKEIEQRRLEFEQRQAEREKTKQAVLQELEEAKQKRLEEVHKLQAKNWERHEEQMDKFLDSMETLMRTETAKAERWARRKQEQADERARRGVDLQRIRSQRKQRAQDLLQESINETELSWSVKPQQRIERWFLGPGELSGSF</sequence>
<gene>
    <name evidence="3" type="ORF">EGYM00392_LOCUS40186</name>
</gene>
<organism evidence="3">
    <name type="scientific">Eutreptiella gymnastica</name>
    <dbReference type="NCBI Taxonomy" id="73025"/>
    <lineage>
        <taxon>Eukaryota</taxon>
        <taxon>Discoba</taxon>
        <taxon>Euglenozoa</taxon>
        <taxon>Euglenida</taxon>
        <taxon>Spirocuta</taxon>
        <taxon>Euglenophyceae</taxon>
        <taxon>Eutreptiales</taxon>
        <taxon>Eutreptiaceae</taxon>
        <taxon>Eutreptiella</taxon>
    </lineage>
</organism>
<feature type="coiled-coil region" evidence="1">
    <location>
        <begin position="278"/>
        <end position="369"/>
    </location>
</feature>
<name>A0A7S1J198_9EUGL</name>
<feature type="coiled-coil region" evidence="1">
    <location>
        <begin position="49"/>
        <end position="93"/>
    </location>
</feature>
<feature type="compositionally biased region" description="Basic and acidic residues" evidence="2">
    <location>
        <begin position="783"/>
        <end position="805"/>
    </location>
</feature>
<feature type="coiled-coil region" evidence="1">
    <location>
        <begin position="440"/>
        <end position="471"/>
    </location>
</feature>
<feature type="compositionally biased region" description="Low complexity" evidence="2">
    <location>
        <begin position="164"/>
        <end position="175"/>
    </location>
</feature>
<protein>
    <submittedName>
        <fullName evidence="3">Uncharacterized protein</fullName>
    </submittedName>
</protein>
<dbReference type="EMBL" id="HBGA01107948">
    <property type="protein sequence ID" value="CAD9029049.1"/>
    <property type="molecule type" value="Transcribed_RNA"/>
</dbReference>
<feature type="coiled-coil region" evidence="1">
    <location>
        <begin position="601"/>
        <end position="635"/>
    </location>
</feature>
<feature type="region of interest" description="Disordered" evidence="2">
    <location>
        <begin position="139"/>
        <end position="178"/>
    </location>
</feature>
<evidence type="ECO:0000256" key="2">
    <source>
        <dbReference type="SAM" id="MobiDB-lite"/>
    </source>
</evidence>
<proteinExistence type="predicted"/>
<evidence type="ECO:0000256" key="1">
    <source>
        <dbReference type="SAM" id="Coils"/>
    </source>
</evidence>
<evidence type="ECO:0000313" key="3">
    <source>
        <dbReference type="EMBL" id="CAD9029049.1"/>
    </source>
</evidence>
<keyword evidence="1" id="KW-0175">Coiled coil</keyword>